<name>C0NM93_AJECG</name>
<evidence type="ECO:0000256" key="1">
    <source>
        <dbReference type="SAM" id="MobiDB-lite"/>
    </source>
</evidence>
<feature type="region of interest" description="Disordered" evidence="1">
    <location>
        <begin position="57"/>
        <end position="77"/>
    </location>
</feature>
<evidence type="ECO:0000313" key="2">
    <source>
        <dbReference type="EMBL" id="EEH07744.1"/>
    </source>
</evidence>
<gene>
    <name evidence="2" type="ORF">HCBG_04623</name>
</gene>
<proteinExistence type="predicted"/>
<evidence type="ECO:0000313" key="3">
    <source>
        <dbReference type="Proteomes" id="UP000001631"/>
    </source>
</evidence>
<keyword evidence="3" id="KW-1185">Reference proteome</keyword>
<organism evidence="2 3">
    <name type="scientific">Ajellomyces capsulatus (strain G186AR / H82 / ATCC MYA-2454 / RMSCC 2432)</name>
    <name type="common">Darling's disease fungus</name>
    <name type="synonym">Histoplasma capsulatum</name>
    <dbReference type="NCBI Taxonomy" id="447093"/>
    <lineage>
        <taxon>Eukaryota</taxon>
        <taxon>Fungi</taxon>
        <taxon>Dikarya</taxon>
        <taxon>Ascomycota</taxon>
        <taxon>Pezizomycotina</taxon>
        <taxon>Eurotiomycetes</taxon>
        <taxon>Eurotiomycetidae</taxon>
        <taxon>Onygenales</taxon>
        <taxon>Ajellomycetaceae</taxon>
        <taxon>Histoplasma</taxon>
    </lineage>
</organism>
<dbReference type="Proteomes" id="UP000001631">
    <property type="component" value="Unassembled WGS sequence"/>
</dbReference>
<dbReference type="RefSeq" id="XP_045288225.1">
    <property type="nucleotide sequence ID" value="XM_045431672.1"/>
</dbReference>
<accession>C0NM93</accession>
<reference evidence="2" key="1">
    <citation type="submission" date="2009-02" db="EMBL/GenBank/DDBJ databases">
        <title>The Genome Sequence of Ajellomyces capsulatus strain G186AR.</title>
        <authorList>
            <consortium name="The Broad Institute Genome Sequencing Platform"/>
            <person name="Champion M."/>
            <person name="Cuomo C."/>
            <person name="Ma L.-J."/>
            <person name="Henn M.R."/>
            <person name="Sil A."/>
            <person name="Goldman B."/>
            <person name="Young S.K."/>
            <person name="Kodira C.D."/>
            <person name="Zeng Q."/>
            <person name="Koehrsen M."/>
            <person name="Alvarado L."/>
            <person name="Berlin A."/>
            <person name="Borenstein D."/>
            <person name="Chen Z."/>
            <person name="Engels R."/>
            <person name="Freedman E."/>
            <person name="Gellesch M."/>
            <person name="Goldberg J."/>
            <person name="Griggs A."/>
            <person name="Gujja S."/>
            <person name="Heiman D."/>
            <person name="Hepburn T."/>
            <person name="Howarth C."/>
            <person name="Jen D."/>
            <person name="Larson L."/>
            <person name="Lewis B."/>
            <person name="Mehta T."/>
            <person name="Park D."/>
            <person name="Pearson M."/>
            <person name="Roberts A."/>
            <person name="Saif S."/>
            <person name="Shea T."/>
            <person name="Shenoy N."/>
            <person name="Sisk P."/>
            <person name="Stolte C."/>
            <person name="Sykes S."/>
            <person name="Walk T."/>
            <person name="White J."/>
            <person name="Yandava C."/>
            <person name="Klein B."/>
            <person name="McEwen J.G."/>
            <person name="Puccia R."/>
            <person name="Goldman G.H."/>
            <person name="Felipe M.S."/>
            <person name="Nino-Vega G."/>
            <person name="San-Blas G."/>
            <person name="Taylor J."/>
            <person name="Mendoza L."/>
            <person name="Galagan J."/>
            <person name="Nusbaum C."/>
            <person name="Birren B."/>
        </authorList>
    </citation>
    <scope>NUCLEOTIDE SEQUENCE</scope>
    <source>
        <strain evidence="2">G186AR</strain>
    </source>
</reference>
<dbReference type="EMBL" id="GG663367">
    <property type="protein sequence ID" value="EEH07744.1"/>
    <property type="molecule type" value="Genomic_DNA"/>
</dbReference>
<dbReference type="HOGENOM" id="CLU_2249310_0_0_1"/>
<dbReference type="GeneID" id="69037639"/>
<protein>
    <submittedName>
        <fullName evidence="2">Uncharacterized protein</fullName>
    </submittedName>
</protein>
<sequence length="104" mass="11898">MPADYQKGGIGDKQYVVPTQRSIAFPLLRGWTYDRDSAPVWSLTNYLTTISIHTQKHPDRLQAQRKHKPGQLAPLGPEPCLCHSKSKHARETCSYSLWLHREDS</sequence>
<dbReference type="InParanoid" id="C0NM93"/>
<dbReference type="AlphaFoldDB" id="C0NM93"/>